<gene>
    <name evidence="1" type="ORF">GM921_10420</name>
</gene>
<name>A0A923IX39_9SPHI</name>
<organism evidence="1 2">
    <name type="scientific">Pedobacter planticolens</name>
    <dbReference type="NCBI Taxonomy" id="2679964"/>
    <lineage>
        <taxon>Bacteria</taxon>
        <taxon>Pseudomonadati</taxon>
        <taxon>Bacteroidota</taxon>
        <taxon>Sphingobacteriia</taxon>
        <taxon>Sphingobacteriales</taxon>
        <taxon>Sphingobacteriaceae</taxon>
        <taxon>Pedobacter</taxon>
    </lineage>
</organism>
<dbReference type="AlphaFoldDB" id="A0A923IX39"/>
<protein>
    <submittedName>
        <fullName evidence="1">Uncharacterized protein</fullName>
    </submittedName>
</protein>
<dbReference type="EMBL" id="WNXD01000002">
    <property type="protein sequence ID" value="MBB2145902.1"/>
    <property type="molecule type" value="Genomic_DNA"/>
</dbReference>
<keyword evidence="2" id="KW-1185">Reference proteome</keyword>
<dbReference type="Proteomes" id="UP000601055">
    <property type="component" value="Unassembled WGS sequence"/>
</dbReference>
<evidence type="ECO:0000313" key="1">
    <source>
        <dbReference type="EMBL" id="MBB2145902.1"/>
    </source>
</evidence>
<evidence type="ECO:0000313" key="2">
    <source>
        <dbReference type="Proteomes" id="UP000601055"/>
    </source>
</evidence>
<dbReference type="RefSeq" id="WP_182922582.1">
    <property type="nucleotide sequence ID" value="NZ_WNXD01000002.1"/>
</dbReference>
<reference evidence="1" key="1">
    <citation type="submission" date="2019-11" db="EMBL/GenBank/DDBJ databases">
        <title>Description of Pedobacter sp. LMG 31464T.</title>
        <authorList>
            <person name="Carlier A."/>
            <person name="Qi S."/>
            <person name="Vandamme P."/>
        </authorList>
    </citation>
    <scope>NUCLEOTIDE SEQUENCE</scope>
    <source>
        <strain evidence="1">LMG 31464</strain>
    </source>
</reference>
<accession>A0A923IX39</accession>
<proteinExistence type="predicted"/>
<sequence>MEKSNLELIKFNAKRIARVVVDFTRNLIFDKNGANRGVFLISSSEIRGKEDEIIKRLRYFDNKLDIHVLNRISPSQQLDYSLIGIVDSKSFNVGFSRLKINEVFNFDYEVNHIDGWEYHYLLSKVYKNDCEEGIQYGKRKLNELKLKQSKEYSKAYILGTGPSLEKADEVDWSDGIRIVSNTIVKDYELFKYIDPHYIVAGDAIYHFGMSKFAESFRADLRHCLSLTNTYFVFPVYFYPFCLKQFPEFKDRLIPVPQGKSELVHFDLTQRYLLPLLGNVLPLLLLPLACTLSKNINLWGFDGRSPNDKLFWKNSSRHFYTDLVQGITQLHPAFFEKLVPKEAPESYVKTVHGDVLDHALSVAEEAGFIFTMMHFSYTETLSKRYAKN</sequence>
<comment type="caution">
    <text evidence="1">The sequence shown here is derived from an EMBL/GenBank/DDBJ whole genome shotgun (WGS) entry which is preliminary data.</text>
</comment>